<protein>
    <submittedName>
        <fullName evidence="2">Xylose isomerase</fullName>
    </submittedName>
</protein>
<dbReference type="SUPFAM" id="SSF51658">
    <property type="entry name" value="Xylose isomerase-like"/>
    <property type="match status" value="1"/>
</dbReference>
<gene>
    <name evidence="2" type="ORF">AYM40_21130</name>
</gene>
<evidence type="ECO:0000313" key="2">
    <source>
        <dbReference type="EMBL" id="ANB74952.1"/>
    </source>
</evidence>
<dbReference type="Pfam" id="PF01261">
    <property type="entry name" value="AP_endonuc_2"/>
    <property type="match status" value="1"/>
</dbReference>
<dbReference type="Proteomes" id="UP000076852">
    <property type="component" value="Chromosome 2"/>
</dbReference>
<reference evidence="2 3" key="1">
    <citation type="journal article" date="2016" name="Gene">
        <title>PacBio SMRT assembly of a complex multi-replicon genome reveals chlorocatechol degradative operon in a region of genome plasticity.</title>
        <authorList>
            <person name="Ricker N."/>
            <person name="Shen S.Y."/>
            <person name="Goordial J."/>
            <person name="Jin S."/>
            <person name="Fulthorpe R.R."/>
        </authorList>
    </citation>
    <scope>NUCLEOTIDE SEQUENCE [LARGE SCALE GENOMIC DNA]</scope>
    <source>
        <strain evidence="2 3">OLGA172</strain>
    </source>
</reference>
<organism evidence="2 3">
    <name type="scientific">Paraburkholderia phytofirmans OLGA172</name>
    <dbReference type="NCBI Taxonomy" id="1417228"/>
    <lineage>
        <taxon>Bacteria</taxon>
        <taxon>Pseudomonadati</taxon>
        <taxon>Pseudomonadota</taxon>
        <taxon>Betaproteobacteria</taxon>
        <taxon>Burkholderiales</taxon>
        <taxon>Burkholderiaceae</taxon>
        <taxon>Paraburkholderia</taxon>
    </lineage>
</organism>
<keyword evidence="2" id="KW-0413">Isomerase</keyword>
<evidence type="ECO:0000313" key="3">
    <source>
        <dbReference type="Proteomes" id="UP000076852"/>
    </source>
</evidence>
<dbReference type="STRING" id="1804984.AYM40_21130"/>
<proteinExistence type="predicted"/>
<dbReference type="Gene3D" id="3.20.20.150">
    <property type="entry name" value="Divalent-metal-dependent TIM barrel enzymes"/>
    <property type="match status" value="1"/>
</dbReference>
<dbReference type="InterPro" id="IPR013022">
    <property type="entry name" value="Xyl_isomerase-like_TIM-brl"/>
</dbReference>
<dbReference type="RefSeq" id="WP_063498253.1">
    <property type="nucleotide sequence ID" value="NZ_CP014579.1"/>
</dbReference>
<dbReference type="PANTHER" id="PTHR12110:SF48">
    <property type="entry name" value="BLL3656 PROTEIN"/>
    <property type="match status" value="1"/>
</dbReference>
<sequence>MNPYPETTMWAGNVRRLSFAQQIEATVAAGFDTLTVTPLQYTQALAAGMSSADLLAMASDSGIKLTQLDPLARWSERWQPQNIDPAIFSIGYFAFAVEDFLSIARALRLESITAISIAPPEVTSVEQLTEDFARLCDLAADDGIRCDLEFIPLDWSIPDLDTAWRIVRDADRSNSGIAFDVWHFCRSGSSLETLRTIPGNKISYVQLCDGSARVPAHRSLFQDCLEDRRLPGEGDLPVHDILAVLKDINGLSRVGPEIFSRKFDSMSAKDIGRACGQSLATTLEQLGVTRG</sequence>
<keyword evidence="3" id="KW-1185">Reference proteome</keyword>
<dbReference type="InterPro" id="IPR036237">
    <property type="entry name" value="Xyl_isomerase-like_sf"/>
</dbReference>
<dbReference type="AlphaFoldDB" id="A0A160FQH0"/>
<feature type="domain" description="Xylose isomerase-like TIM barrel" evidence="1">
    <location>
        <begin position="24"/>
        <end position="262"/>
    </location>
</feature>
<dbReference type="InterPro" id="IPR050312">
    <property type="entry name" value="IolE/XylAMocC-like"/>
</dbReference>
<dbReference type="EMBL" id="CP014579">
    <property type="protein sequence ID" value="ANB74952.1"/>
    <property type="molecule type" value="Genomic_DNA"/>
</dbReference>
<dbReference type="KEGG" id="buz:AYM40_21130"/>
<dbReference type="PANTHER" id="PTHR12110">
    <property type="entry name" value="HYDROXYPYRUVATE ISOMERASE"/>
    <property type="match status" value="1"/>
</dbReference>
<dbReference type="GO" id="GO:0016853">
    <property type="term" value="F:isomerase activity"/>
    <property type="evidence" value="ECO:0007669"/>
    <property type="project" value="UniProtKB-KW"/>
</dbReference>
<dbReference type="OrthoDB" id="9072761at2"/>
<evidence type="ECO:0000259" key="1">
    <source>
        <dbReference type="Pfam" id="PF01261"/>
    </source>
</evidence>
<accession>A0A160FQH0</accession>
<name>A0A160FQH0_9BURK</name>